<dbReference type="InterPro" id="IPR037518">
    <property type="entry name" value="MPN"/>
</dbReference>
<reference evidence="7" key="1">
    <citation type="submission" date="2020-05" db="EMBL/GenBank/DDBJ databases">
        <authorList>
            <person name="Chiriac C."/>
            <person name="Salcher M."/>
            <person name="Ghai R."/>
            <person name="Kavagutti S V."/>
        </authorList>
    </citation>
    <scope>NUCLEOTIDE SEQUENCE</scope>
</reference>
<dbReference type="CDD" id="cd08071">
    <property type="entry name" value="MPN_DUF2466"/>
    <property type="match status" value="1"/>
</dbReference>
<gene>
    <name evidence="7" type="ORF">UFOVP1290_175</name>
</gene>
<keyword evidence="2" id="KW-0479">Metal-binding</keyword>
<name>A0A6J5RWL6_9CAUD</name>
<sequence>MTLARNRKAAGFAKWVMVVKENLSEYEKTQNVVMRSSIEVHQLLRERALSEDVERMYVICLDGQNRMKYLHEVSRGGLHGCAVAPRDILRIVIMAASSAFVLVHNHPSGDPTPSREDVVMTKTIAEAAKVVGVSLADHVIIGGWNKHSSMFNLGLLGA</sequence>
<evidence type="ECO:0000313" key="7">
    <source>
        <dbReference type="EMBL" id="CAB4196655.1"/>
    </source>
</evidence>
<dbReference type="GO" id="GO:0008237">
    <property type="term" value="F:metallopeptidase activity"/>
    <property type="evidence" value="ECO:0007669"/>
    <property type="project" value="UniProtKB-KW"/>
</dbReference>
<dbReference type="EMBL" id="LR797252">
    <property type="protein sequence ID" value="CAB4196655.1"/>
    <property type="molecule type" value="Genomic_DNA"/>
</dbReference>
<dbReference type="Gene3D" id="3.40.140.10">
    <property type="entry name" value="Cytidine Deaminase, domain 2"/>
    <property type="match status" value="1"/>
</dbReference>
<keyword evidence="4" id="KW-0862">Zinc</keyword>
<keyword evidence="3" id="KW-0378">Hydrolase</keyword>
<evidence type="ECO:0000256" key="4">
    <source>
        <dbReference type="ARBA" id="ARBA00022833"/>
    </source>
</evidence>
<proteinExistence type="predicted"/>
<evidence type="ECO:0000256" key="2">
    <source>
        <dbReference type="ARBA" id="ARBA00022723"/>
    </source>
</evidence>
<dbReference type="PROSITE" id="PS01302">
    <property type="entry name" value="UPF0758"/>
    <property type="match status" value="1"/>
</dbReference>
<dbReference type="Pfam" id="PF04002">
    <property type="entry name" value="RadC"/>
    <property type="match status" value="1"/>
</dbReference>
<dbReference type="PANTHER" id="PTHR30471">
    <property type="entry name" value="DNA REPAIR PROTEIN RADC"/>
    <property type="match status" value="1"/>
</dbReference>
<dbReference type="InterPro" id="IPR020891">
    <property type="entry name" value="UPF0758_CS"/>
</dbReference>
<evidence type="ECO:0000256" key="5">
    <source>
        <dbReference type="ARBA" id="ARBA00023049"/>
    </source>
</evidence>
<organism evidence="7">
    <name type="scientific">uncultured Caudovirales phage</name>
    <dbReference type="NCBI Taxonomy" id="2100421"/>
    <lineage>
        <taxon>Viruses</taxon>
        <taxon>Duplodnaviria</taxon>
        <taxon>Heunggongvirae</taxon>
        <taxon>Uroviricota</taxon>
        <taxon>Caudoviricetes</taxon>
        <taxon>Peduoviridae</taxon>
        <taxon>Maltschvirus</taxon>
        <taxon>Maltschvirus maltsch</taxon>
    </lineage>
</organism>
<dbReference type="PANTHER" id="PTHR30471:SF3">
    <property type="entry name" value="UPF0758 PROTEIN YEES-RELATED"/>
    <property type="match status" value="1"/>
</dbReference>
<dbReference type="PROSITE" id="PS50249">
    <property type="entry name" value="MPN"/>
    <property type="match status" value="1"/>
</dbReference>
<keyword evidence="5" id="KW-0482">Metalloprotease</keyword>
<feature type="domain" description="MPN" evidence="6">
    <location>
        <begin position="33"/>
        <end position="156"/>
    </location>
</feature>
<keyword evidence="1" id="KW-0645">Protease</keyword>
<evidence type="ECO:0000256" key="1">
    <source>
        <dbReference type="ARBA" id="ARBA00022670"/>
    </source>
</evidence>
<dbReference type="InterPro" id="IPR001405">
    <property type="entry name" value="UPF0758"/>
</dbReference>
<accession>A0A6J5RWL6</accession>
<evidence type="ECO:0000256" key="3">
    <source>
        <dbReference type="ARBA" id="ARBA00022801"/>
    </source>
</evidence>
<dbReference type="InterPro" id="IPR025657">
    <property type="entry name" value="RadC_JAB"/>
</dbReference>
<protein>
    <submittedName>
        <fullName evidence="7">RadC DNA repair proteins</fullName>
    </submittedName>
</protein>
<dbReference type="GO" id="GO:0006508">
    <property type="term" value="P:proteolysis"/>
    <property type="evidence" value="ECO:0007669"/>
    <property type="project" value="UniProtKB-KW"/>
</dbReference>
<evidence type="ECO:0000259" key="6">
    <source>
        <dbReference type="PROSITE" id="PS50249"/>
    </source>
</evidence>
<dbReference type="GO" id="GO:0046872">
    <property type="term" value="F:metal ion binding"/>
    <property type="evidence" value="ECO:0007669"/>
    <property type="project" value="UniProtKB-KW"/>
</dbReference>